<dbReference type="CDD" id="cd01532">
    <property type="entry name" value="4RHOD_Repeat_1"/>
    <property type="match status" value="1"/>
</dbReference>
<dbReference type="CDD" id="cd01535">
    <property type="entry name" value="4RHOD_Repeat_4"/>
    <property type="match status" value="1"/>
</dbReference>
<evidence type="ECO:0000256" key="1">
    <source>
        <dbReference type="ARBA" id="ARBA00022737"/>
    </source>
</evidence>
<dbReference type="InterPro" id="IPR001763">
    <property type="entry name" value="Rhodanese-like_dom"/>
</dbReference>
<accession>A0AAU7LMZ6</accession>
<dbReference type="RefSeq" id="WP_349277200.1">
    <property type="nucleotide sequence ID" value="NZ_CBCSCU010000014.1"/>
</dbReference>
<proteinExistence type="predicted"/>
<dbReference type="InterPro" id="IPR036873">
    <property type="entry name" value="Rhodanese-like_dom_sf"/>
</dbReference>
<dbReference type="EMBL" id="CP157675">
    <property type="protein sequence ID" value="XBP68956.1"/>
    <property type="molecule type" value="Genomic_DNA"/>
</dbReference>
<dbReference type="PANTHER" id="PTHR43855:SF1">
    <property type="entry name" value="THIOSULFATE SULFURTRANSFERASE"/>
    <property type="match status" value="1"/>
</dbReference>
<dbReference type="SMART" id="SM00450">
    <property type="entry name" value="RHOD"/>
    <property type="match status" value="4"/>
</dbReference>
<name>A0AAU7LMZ6_9BURK</name>
<evidence type="ECO:0000313" key="3">
    <source>
        <dbReference type="EMBL" id="XBP68956.1"/>
    </source>
</evidence>
<feature type="domain" description="Rhodanese" evidence="2">
    <location>
        <begin position="286"/>
        <end position="368"/>
    </location>
</feature>
<dbReference type="Pfam" id="PF00581">
    <property type="entry name" value="Rhodanese"/>
    <property type="match status" value="4"/>
</dbReference>
<organism evidence="3">
    <name type="scientific">Polaromonas hydrogenivorans</name>
    <dbReference type="NCBI Taxonomy" id="335476"/>
    <lineage>
        <taxon>Bacteria</taxon>
        <taxon>Pseudomonadati</taxon>
        <taxon>Pseudomonadota</taxon>
        <taxon>Betaproteobacteria</taxon>
        <taxon>Burkholderiales</taxon>
        <taxon>Comamonadaceae</taxon>
        <taxon>Polaromonas</taxon>
    </lineage>
</organism>
<dbReference type="InterPro" id="IPR001307">
    <property type="entry name" value="Thiosulphate_STrfase_CS"/>
</dbReference>
<dbReference type="PROSITE" id="PS50206">
    <property type="entry name" value="RHODANESE_3"/>
    <property type="match status" value="4"/>
</dbReference>
<dbReference type="GO" id="GO:0004792">
    <property type="term" value="F:thiosulfate-cyanide sulfurtransferase activity"/>
    <property type="evidence" value="ECO:0007669"/>
    <property type="project" value="InterPro"/>
</dbReference>
<dbReference type="AlphaFoldDB" id="A0AAU7LMZ6"/>
<protein>
    <submittedName>
        <fullName evidence="3">Rhodanese-related sulfurtransferase</fullName>
    </submittedName>
</protein>
<keyword evidence="1" id="KW-0677">Repeat</keyword>
<dbReference type="CDD" id="cd01534">
    <property type="entry name" value="4RHOD_Repeat_3"/>
    <property type="match status" value="1"/>
</dbReference>
<evidence type="ECO:0000259" key="2">
    <source>
        <dbReference type="PROSITE" id="PS50206"/>
    </source>
</evidence>
<feature type="domain" description="Rhodanese" evidence="2">
    <location>
        <begin position="392"/>
        <end position="480"/>
    </location>
</feature>
<sequence>MPQALPYKTFNDVRQALLDGQEIALIDVREEDPFAQSHPLFAANFPAGRLELDAWSRIPRLDTALVVYDNGEGLAEAAARTLKQLGYTDVALLEGGLQGWRDAGGELFRDVNVPSKAFGELVESQRHTPSLAAEEVLALIESQADVVVLDARRFDEYQTMSIPGGISVPGAELVLRARALAPSPATRIIVNCAGRTRSIIGAQSLVNAGLPNPVSALRNGTIGWKLAGQALDHGASRRFAEVTPEQRSEAASQARAVADRAGVRRAQPGDLARFAAEAGRTTYLYDVRTPEEFAAGHLPGFRSAPGGQLVQETDVSAPVRGARIVLADDDGVRAGMTASWLAQLGWDVWVLDGAAARDFSEAGHPPAPVPEPEGPIAHATPAELAHWLRDDPTGQIAVLDLTTSANYVKRHIPGAWFVLRSELGQAVARIPKAGRYVLTCGSSLLARYAAADLARLSGAEVVVLAGGTLAWIEAGLPLEHGETRLASARTDRYRRPYEGTDSPREAMQGYLDWEFGLVEQLGRDGTHGFYVI</sequence>
<dbReference type="PROSITE" id="PS00380">
    <property type="entry name" value="RHODANESE_1"/>
    <property type="match status" value="1"/>
</dbReference>
<dbReference type="PANTHER" id="PTHR43855">
    <property type="entry name" value="THIOSULFATE SULFURTRANSFERASE"/>
    <property type="match status" value="1"/>
</dbReference>
<dbReference type="Gene3D" id="3.40.250.10">
    <property type="entry name" value="Rhodanese-like domain"/>
    <property type="match status" value="4"/>
</dbReference>
<dbReference type="SUPFAM" id="SSF52821">
    <property type="entry name" value="Rhodanese/Cell cycle control phosphatase"/>
    <property type="match status" value="4"/>
</dbReference>
<reference evidence="3" key="1">
    <citation type="submission" date="2024-05" db="EMBL/GenBank/DDBJ databases">
        <authorList>
            <person name="Bunk B."/>
            <person name="Swiderski J."/>
            <person name="Sproer C."/>
            <person name="Thiel V."/>
        </authorList>
    </citation>
    <scope>NUCLEOTIDE SEQUENCE</scope>
    <source>
        <strain evidence="3">DSM 17735</strain>
    </source>
</reference>
<feature type="domain" description="Rhodanese" evidence="2">
    <location>
        <begin position="142"/>
        <end position="233"/>
    </location>
</feature>
<gene>
    <name evidence="3" type="ORF">ABLV49_13730</name>
</gene>
<dbReference type="InterPro" id="IPR051126">
    <property type="entry name" value="Thiosulfate_sulfurtransferase"/>
</dbReference>
<feature type="domain" description="Rhodanese" evidence="2">
    <location>
        <begin position="19"/>
        <end position="109"/>
    </location>
</feature>